<evidence type="ECO:0000313" key="6">
    <source>
        <dbReference type="Proteomes" id="UP001431313"/>
    </source>
</evidence>
<evidence type="ECO:0000256" key="3">
    <source>
        <dbReference type="ARBA" id="ARBA00023163"/>
    </source>
</evidence>
<dbReference type="InterPro" id="IPR008920">
    <property type="entry name" value="TF_FadR/GntR_C"/>
</dbReference>
<reference evidence="5" key="1">
    <citation type="submission" date="2022-08" db="EMBL/GenBank/DDBJ databases">
        <authorList>
            <person name="Somphong A."/>
            <person name="Phongsopitanun W."/>
        </authorList>
    </citation>
    <scope>NUCLEOTIDE SEQUENCE</scope>
    <source>
        <strain evidence="5">LP05-1</strain>
    </source>
</reference>
<evidence type="ECO:0000256" key="1">
    <source>
        <dbReference type="ARBA" id="ARBA00023015"/>
    </source>
</evidence>
<evidence type="ECO:0000256" key="2">
    <source>
        <dbReference type="ARBA" id="ARBA00023125"/>
    </source>
</evidence>
<sequence length="90" mass="9749">MLEPLQFRTMLAFVSIMMTAEPAGWESHRILRDAVARRDGAAASAEMSRHLAEVVEAPRLPGNVVSSTAGRPARRPVSRGLASLRLDANP</sequence>
<dbReference type="SUPFAM" id="SSF48008">
    <property type="entry name" value="GntR ligand-binding domain-like"/>
    <property type="match status" value="1"/>
</dbReference>
<proteinExistence type="predicted"/>
<keyword evidence="6" id="KW-1185">Reference proteome</keyword>
<accession>A0ABT2CJP4</accession>
<keyword evidence="2" id="KW-0238">DNA-binding</keyword>
<gene>
    <name evidence="5" type="ORF">NX801_17950</name>
</gene>
<protein>
    <submittedName>
        <fullName evidence="5">Uncharacterized protein</fullName>
    </submittedName>
</protein>
<comment type="caution">
    <text evidence="5">The sequence shown here is derived from an EMBL/GenBank/DDBJ whole genome shotgun (WGS) entry which is preliminary data.</text>
</comment>
<dbReference type="RefSeq" id="WP_258788763.1">
    <property type="nucleotide sequence ID" value="NZ_JANUGQ010000014.1"/>
</dbReference>
<name>A0ABT2CJP4_9ACTN</name>
<feature type="region of interest" description="Disordered" evidence="4">
    <location>
        <begin position="62"/>
        <end position="90"/>
    </location>
</feature>
<organism evidence="5 6">
    <name type="scientific">Streptomyces pyxinae</name>
    <dbReference type="NCBI Taxonomy" id="2970734"/>
    <lineage>
        <taxon>Bacteria</taxon>
        <taxon>Bacillati</taxon>
        <taxon>Actinomycetota</taxon>
        <taxon>Actinomycetes</taxon>
        <taxon>Kitasatosporales</taxon>
        <taxon>Streptomycetaceae</taxon>
        <taxon>Streptomyces</taxon>
    </lineage>
</organism>
<dbReference type="Proteomes" id="UP001431313">
    <property type="component" value="Unassembled WGS sequence"/>
</dbReference>
<keyword evidence="3" id="KW-0804">Transcription</keyword>
<evidence type="ECO:0000256" key="4">
    <source>
        <dbReference type="SAM" id="MobiDB-lite"/>
    </source>
</evidence>
<dbReference type="EMBL" id="JANUGQ010000014">
    <property type="protein sequence ID" value="MCS0637515.1"/>
    <property type="molecule type" value="Genomic_DNA"/>
</dbReference>
<evidence type="ECO:0000313" key="5">
    <source>
        <dbReference type="EMBL" id="MCS0637515.1"/>
    </source>
</evidence>
<keyword evidence="1" id="KW-0805">Transcription regulation</keyword>
<dbReference type="Gene3D" id="1.20.120.530">
    <property type="entry name" value="GntR ligand-binding domain-like"/>
    <property type="match status" value="1"/>
</dbReference>